<reference evidence="5 6" key="1">
    <citation type="submission" date="2022-10" db="EMBL/GenBank/DDBJ databases">
        <title>Draft genome sequence of Streptomyces sp. YSPA8.</title>
        <authorList>
            <person name="Moriuchi R."/>
            <person name="Dohra H."/>
            <person name="Yamamura H."/>
            <person name="Kodani S."/>
        </authorList>
    </citation>
    <scope>NUCLEOTIDE SEQUENCE [LARGE SCALE GENOMIC DNA]</scope>
    <source>
        <strain evidence="5 6">YSPA8</strain>
    </source>
</reference>
<feature type="domain" description="Prenyltransferase alpha-alpha toroid" evidence="4">
    <location>
        <begin position="698"/>
        <end position="825"/>
    </location>
</feature>
<feature type="region of interest" description="Disordered" evidence="2">
    <location>
        <begin position="182"/>
        <end position="214"/>
    </location>
</feature>
<dbReference type="Pfam" id="PF00432">
    <property type="entry name" value="Prenyltrans"/>
    <property type="match status" value="2"/>
</dbReference>
<keyword evidence="3" id="KW-0812">Transmembrane</keyword>
<dbReference type="Proteomes" id="UP001291653">
    <property type="component" value="Unassembled WGS sequence"/>
</dbReference>
<feature type="compositionally biased region" description="Pro residues" evidence="2">
    <location>
        <begin position="864"/>
        <end position="882"/>
    </location>
</feature>
<dbReference type="InterPro" id="IPR001330">
    <property type="entry name" value="Prenyltrans"/>
</dbReference>
<evidence type="ECO:0000313" key="6">
    <source>
        <dbReference type="Proteomes" id="UP001291653"/>
    </source>
</evidence>
<feature type="region of interest" description="Disordered" evidence="2">
    <location>
        <begin position="859"/>
        <end position="904"/>
    </location>
</feature>
<feature type="domain" description="Prenyltransferase alpha-alpha toroid" evidence="4">
    <location>
        <begin position="377"/>
        <end position="484"/>
    </location>
</feature>
<feature type="transmembrane region" description="Helical" evidence="3">
    <location>
        <begin position="913"/>
        <end position="934"/>
    </location>
</feature>
<protein>
    <submittedName>
        <fullName evidence="5">Terpene cyclase/mutase family protein</fullName>
    </submittedName>
</protein>
<dbReference type="CDD" id="cd00688">
    <property type="entry name" value="ISOPREN_C2_like"/>
    <property type="match status" value="2"/>
</dbReference>
<feature type="compositionally biased region" description="Pro residues" evidence="2">
    <location>
        <begin position="201"/>
        <end position="212"/>
    </location>
</feature>
<evidence type="ECO:0000256" key="2">
    <source>
        <dbReference type="SAM" id="MobiDB-lite"/>
    </source>
</evidence>
<keyword evidence="1" id="KW-0677">Repeat</keyword>
<dbReference type="InterPro" id="IPR008930">
    <property type="entry name" value="Terpenoid_cyclase/PrenylTrfase"/>
</dbReference>
<name>A0ABQ5NRS2_9ACTN</name>
<feature type="region of interest" description="Disordered" evidence="2">
    <location>
        <begin position="516"/>
        <end position="558"/>
    </location>
</feature>
<accession>A0ABQ5NRS2</accession>
<dbReference type="InterPro" id="IPR051588">
    <property type="entry name" value="Cobalamin_Transport"/>
</dbReference>
<proteinExistence type="predicted"/>
<keyword evidence="6" id="KW-1185">Reference proteome</keyword>
<organism evidence="5 6">
    <name type="scientific">Streptomyces yaizuensis</name>
    <dbReference type="NCBI Taxonomy" id="2989713"/>
    <lineage>
        <taxon>Bacteria</taxon>
        <taxon>Bacillati</taxon>
        <taxon>Actinomycetota</taxon>
        <taxon>Actinomycetes</taxon>
        <taxon>Kitasatosporales</taxon>
        <taxon>Streptomycetaceae</taxon>
        <taxon>Streptomyces</taxon>
    </lineage>
</organism>
<feature type="compositionally biased region" description="Pro residues" evidence="2">
    <location>
        <begin position="521"/>
        <end position="548"/>
    </location>
</feature>
<dbReference type="PANTHER" id="PTHR10559">
    <property type="entry name" value="TRANSCOBALAMIN-1/GASTRIC INTRINSIC FACTOR"/>
    <property type="match status" value="1"/>
</dbReference>
<evidence type="ECO:0000256" key="1">
    <source>
        <dbReference type="ARBA" id="ARBA00022737"/>
    </source>
</evidence>
<dbReference type="EMBL" id="BSBI01000001">
    <property type="protein sequence ID" value="GLF93072.1"/>
    <property type="molecule type" value="Genomic_DNA"/>
</dbReference>
<dbReference type="PANTHER" id="PTHR10559:SF18">
    <property type="entry name" value="TRANSCOBALAMIN II"/>
    <property type="match status" value="1"/>
</dbReference>
<dbReference type="Gene3D" id="1.50.10.20">
    <property type="match status" value="2"/>
</dbReference>
<feature type="region of interest" description="Disordered" evidence="2">
    <location>
        <begin position="823"/>
        <end position="842"/>
    </location>
</feature>
<evidence type="ECO:0000256" key="3">
    <source>
        <dbReference type="SAM" id="Phobius"/>
    </source>
</evidence>
<dbReference type="SUPFAM" id="SSF48239">
    <property type="entry name" value="Terpenoid cyclases/Protein prenyltransferases"/>
    <property type="match status" value="2"/>
</dbReference>
<gene>
    <name evidence="5" type="ORF">SYYSPA8_02265</name>
</gene>
<comment type="caution">
    <text evidence="5">The sequence shown here is derived from an EMBL/GenBank/DDBJ whole genome shotgun (WGS) entry which is preliminary data.</text>
</comment>
<keyword evidence="3" id="KW-1133">Transmembrane helix</keyword>
<evidence type="ECO:0000313" key="5">
    <source>
        <dbReference type="EMBL" id="GLF93072.1"/>
    </source>
</evidence>
<sequence length="945" mass="94478">MGTGELSTRATGALGARGAGAGRWPLSMALAGLLTFGAAVTFLTEPAPARAAPARPCAGGAVVAVDFKPFGGTVESGCDLTPTTGYELLRDAGFTTAGTVRDGPAFICRIGYGPFNSGTAYPTPDREDCVLTPPASAYWSYWIAAPGQRKWTYSPLGAMARNLKPGDVDAWVFGATGVGGSTGAPRFTPDDVRGGAGPGPTGSPGPSGPTVPPGAVDVPAAVRWVGGTLKDGERVVTSDGGPDFLLTTEAALALAAADRKSPAAARAAAFLARPAHTEAYAYPAGTEQPPDATAAARLALVAEATGGDPRDFGGRDLLGDLMAHVCRSGIGDVPEPGPGCLTRGDFRTTGQTDGQAMAVIALANGKVAPPVHAVGRLLALQCDDGGFTGTLIRPGESCESEVGATGLVALALKRAGGHDAALGRARDWLTGTQQPGGGFPASPHTTAGSAYATGWAAQALRALGDTRRAAAAVSWLSKQQFPGPTGGGFGFEEGATEPALYATGPAVLAGAGTDLVALTTPPRPTKPSTSPKPTPTGPRPPTTGPPGTGPDLRKGTAYLTDPTRLIEGRYYENLRGSGFADYGLTIDGAFALAATGHDNAALRGIVDFLDRGGEDGTGRGVHDWTHAGTAYAGGGSIGKAALLAQAVGRDPRAFGGKDLVAALERAVCPAKSPPPGRSCAARGAYTHTPSVFGQSLAVIAQLRAGERAAAAKPLAYLLSLQRPGGAWPSLVPSTRDEDVDSTAMAVMALDLAGGAEADAAVTKGLRWLASRQLKDGGFPGAAGNSVNSAALAVQALSLDPAAHAGRIAKARKFLAGQQNRDGGFNVARGGQPGSDVRASTQAVGGATGISFATLTRDLTGTVPRPAPTGPQSPGPTPSPPPIVTTDGGATTGSSGASGAPGPGGGLAATGTQALALGLAAALLTGGGWALTAAVRHRRTTHEEQR</sequence>
<feature type="compositionally biased region" description="Low complexity" evidence="2">
    <location>
        <begin position="887"/>
        <end position="897"/>
    </location>
</feature>
<keyword evidence="3" id="KW-0472">Membrane</keyword>
<evidence type="ECO:0000259" key="4">
    <source>
        <dbReference type="Pfam" id="PF00432"/>
    </source>
</evidence>